<dbReference type="InterPro" id="IPR041489">
    <property type="entry name" value="PDZ_6"/>
</dbReference>
<dbReference type="InterPro" id="IPR005151">
    <property type="entry name" value="Tail-specific_protease"/>
</dbReference>
<dbReference type="NCBIfam" id="TIGR00225">
    <property type="entry name" value="prc"/>
    <property type="match status" value="1"/>
</dbReference>
<accession>A0A0P6XMQ0</accession>
<dbReference type="InterPro" id="IPR036034">
    <property type="entry name" value="PDZ_sf"/>
</dbReference>
<dbReference type="SUPFAM" id="SSF52096">
    <property type="entry name" value="ClpP/crotonase"/>
    <property type="match status" value="1"/>
</dbReference>
<evidence type="ECO:0000256" key="4">
    <source>
        <dbReference type="ARBA" id="ARBA00022825"/>
    </source>
</evidence>
<name>A0A0P6XMQ0_9CHLR</name>
<dbReference type="SMART" id="SM00228">
    <property type="entry name" value="PDZ"/>
    <property type="match status" value="1"/>
</dbReference>
<dbReference type="Proteomes" id="UP000050544">
    <property type="component" value="Unassembled WGS sequence"/>
</dbReference>
<dbReference type="AlphaFoldDB" id="A0A0P6XMQ0"/>
<dbReference type="Pfam" id="PF17820">
    <property type="entry name" value="PDZ_6"/>
    <property type="match status" value="1"/>
</dbReference>
<keyword evidence="8" id="KW-1185">Reference proteome</keyword>
<dbReference type="Gene3D" id="3.90.226.10">
    <property type="entry name" value="2-enoyl-CoA Hydratase, Chain A, domain 1"/>
    <property type="match status" value="1"/>
</dbReference>
<dbReference type="GO" id="GO:0008236">
    <property type="term" value="F:serine-type peptidase activity"/>
    <property type="evidence" value="ECO:0007669"/>
    <property type="project" value="UniProtKB-KW"/>
</dbReference>
<dbReference type="FunFam" id="2.30.42.10:FF:000063">
    <property type="entry name" value="Peptidase, S41 family"/>
    <property type="match status" value="1"/>
</dbReference>
<dbReference type="EMBL" id="LGKO01000002">
    <property type="protein sequence ID" value="KPL84808.1"/>
    <property type="molecule type" value="Genomic_DNA"/>
</dbReference>
<dbReference type="GO" id="GO:0004175">
    <property type="term" value="F:endopeptidase activity"/>
    <property type="evidence" value="ECO:0007669"/>
    <property type="project" value="TreeGrafter"/>
</dbReference>
<dbReference type="SMART" id="SM00245">
    <property type="entry name" value="TSPc"/>
    <property type="match status" value="1"/>
</dbReference>
<dbReference type="SUPFAM" id="SSF50156">
    <property type="entry name" value="PDZ domain-like"/>
    <property type="match status" value="1"/>
</dbReference>
<feature type="domain" description="PDZ" evidence="6">
    <location>
        <begin position="80"/>
        <end position="159"/>
    </location>
</feature>
<evidence type="ECO:0000259" key="6">
    <source>
        <dbReference type="PROSITE" id="PS50106"/>
    </source>
</evidence>
<keyword evidence="2 5" id="KW-0645">Protease</keyword>
<dbReference type="GO" id="GO:0030288">
    <property type="term" value="C:outer membrane-bounded periplasmic space"/>
    <property type="evidence" value="ECO:0007669"/>
    <property type="project" value="TreeGrafter"/>
</dbReference>
<evidence type="ECO:0000256" key="2">
    <source>
        <dbReference type="ARBA" id="ARBA00022670"/>
    </source>
</evidence>
<dbReference type="GO" id="GO:0007165">
    <property type="term" value="P:signal transduction"/>
    <property type="evidence" value="ECO:0007669"/>
    <property type="project" value="TreeGrafter"/>
</dbReference>
<dbReference type="InterPro" id="IPR001478">
    <property type="entry name" value="PDZ"/>
</dbReference>
<dbReference type="STRING" id="869279.SE15_05110"/>
<evidence type="ECO:0000256" key="5">
    <source>
        <dbReference type="RuleBase" id="RU004404"/>
    </source>
</evidence>
<sequence length="374" mass="40744">MNQFLSRFPFLPTPASSPASSSVETLFKPFWQAWDLVHEQYVDQPVNDEALMRGAIRGMLEALNDPHTGYMDPFEYQQANAPLEGEYEGIGAWVDTSGEFLTVISPMPDSPAEKAGLKPGDKIIAVDGEDMTGVDPSLVLRRVLGPAGTSVTLTIQREGEPAPFEVQITRQKITIPSVEGKILDQNIAYVRLFTFGEKTASELRRTLTSLLEQKPVGIILDLRNNGGGFLNAAIDVSSEFIKQGVIMYEVYGDGRKITFEAKGRGIATDIPLVVLVNEGTASASEITAGAIQDYQRGKLVGTKTFGKGSVQSWTPLVNNQGAVRITVARWLTPKERQINGVGLTPDLEVPMTEEDLKAGKDPQLEAAVQILLQQ</sequence>
<keyword evidence="3 5" id="KW-0378">Hydrolase</keyword>
<dbReference type="InterPro" id="IPR029045">
    <property type="entry name" value="ClpP/crotonase-like_dom_sf"/>
</dbReference>
<dbReference type="GO" id="GO:0006508">
    <property type="term" value="P:proteolysis"/>
    <property type="evidence" value="ECO:0007669"/>
    <property type="project" value="UniProtKB-KW"/>
</dbReference>
<keyword evidence="4 5" id="KW-0720">Serine protease</keyword>
<evidence type="ECO:0000256" key="3">
    <source>
        <dbReference type="ARBA" id="ARBA00022801"/>
    </source>
</evidence>
<dbReference type="InterPro" id="IPR004447">
    <property type="entry name" value="Peptidase_S41A"/>
</dbReference>
<dbReference type="CDD" id="cd06782">
    <property type="entry name" value="cpPDZ_CPP-like"/>
    <property type="match status" value="1"/>
</dbReference>
<evidence type="ECO:0000313" key="7">
    <source>
        <dbReference type="EMBL" id="KPL84808.1"/>
    </source>
</evidence>
<reference evidence="7 8" key="1">
    <citation type="submission" date="2015-07" db="EMBL/GenBank/DDBJ databases">
        <title>Whole genome sequence of Thermanaerothrix daxensis DSM 23592.</title>
        <authorList>
            <person name="Hemp J."/>
            <person name="Ward L.M."/>
            <person name="Pace L.A."/>
            <person name="Fischer W.W."/>
        </authorList>
    </citation>
    <scope>NUCLEOTIDE SEQUENCE [LARGE SCALE GENOMIC DNA]</scope>
    <source>
        <strain evidence="7 8">GNS-1</strain>
    </source>
</reference>
<organism evidence="7 8">
    <name type="scientific">Thermanaerothrix daxensis</name>
    <dbReference type="NCBI Taxonomy" id="869279"/>
    <lineage>
        <taxon>Bacteria</taxon>
        <taxon>Bacillati</taxon>
        <taxon>Chloroflexota</taxon>
        <taxon>Anaerolineae</taxon>
        <taxon>Anaerolineales</taxon>
        <taxon>Anaerolineaceae</taxon>
        <taxon>Thermanaerothrix</taxon>
    </lineage>
</organism>
<dbReference type="PANTHER" id="PTHR32060">
    <property type="entry name" value="TAIL-SPECIFIC PROTEASE"/>
    <property type="match status" value="1"/>
</dbReference>
<protein>
    <recommendedName>
        <fullName evidence="6">PDZ domain-containing protein</fullName>
    </recommendedName>
</protein>
<dbReference type="Gene3D" id="3.30.750.44">
    <property type="match status" value="1"/>
</dbReference>
<dbReference type="CDD" id="cd07560">
    <property type="entry name" value="Peptidase_S41_CPP"/>
    <property type="match status" value="1"/>
</dbReference>
<dbReference type="PROSITE" id="PS50106">
    <property type="entry name" value="PDZ"/>
    <property type="match status" value="1"/>
</dbReference>
<proteinExistence type="inferred from homology"/>
<comment type="similarity">
    <text evidence="1 5">Belongs to the peptidase S41A family.</text>
</comment>
<dbReference type="Gene3D" id="2.30.42.10">
    <property type="match status" value="1"/>
</dbReference>
<dbReference type="Pfam" id="PF03572">
    <property type="entry name" value="Peptidase_S41"/>
    <property type="match status" value="1"/>
</dbReference>
<dbReference type="InterPro" id="IPR055210">
    <property type="entry name" value="CtpA/B_N"/>
</dbReference>
<evidence type="ECO:0000313" key="8">
    <source>
        <dbReference type="Proteomes" id="UP000050544"/>
    </source>
</evidence>
<evidence type="ECO:0000256" key="1">
    <source>
        <dbReference type="ARBA" id="ARBA00009179"/>
    </source>
</evidence>
<gene>
    <name evidence="7" type="ORF">SE15_05110</name>
</gene>
<comment type="caution">
    <text evidence="7">The sequence shown here is derived from an EMBL/GenBank/DDBJ whole genome shotgun (WGS) entry which is preliminary data.</text>
</comment>
<dbReference type="PANTHER" id="PTHR32060:SF30">
    <property type="entry name" value="CARBOXY-TERMINAL PROCESSING PROTEASE CTPA"/>
    <property type="match status" value="1"/>
</dbReference>
<dbReference type="Pfam" id="PF22694">
    <property type="entry name" value="CtpB_N-like"/>
    <property type="match status" value="1"/>
</dbReference>